<dbReference type="AlphaFoldDB" id="A0AAN7T9S3"/>
<dbReference type="PANTHER" id="PTHR15696">
    <property type="entry name" value="SMG-7 SUPPRESSOR WITH MORPHOLOGICAL EFFECT ON GENITALIA PROTEIN 7"/>
    <property type="match status" value="1"/>
</dbReference>
<dbReference type="PANTHER" id="PTHR15696:SF0">
    <property type="entry name" value="TELOMERASE-BINDING PROTEIN EST1A"/>
    <property type="match status" value="1"/>
</dbReference>
<dbReference type="GO" id="GO:0000184">
    <property type="term" value="P:nuclear-transcribed mRNA catabolic process, nonsense-mediated decay"/>
    <property type="evidence" value="ECO:0007669"/>
    <property type="project" value="TreeGrafter"/>
</dbReference>
<dbReference type="GO" id="GO:0042162">
    <property type="term" value="F:telomeric DNA binding"/>
    <property type="evidence" value="ECO:0007669"/>
    <property type="project" value="TreeGrafter"/>
</dbReference>
<accession>A0AAN7T9S3</accession>
<dbReference type="GO" id="GO:0070034">
    <property type="term" value="F:telomerase RNA binding"/>
    <property type="evidence" value="ECO:0007669"/>
    <property type="project" value="TreeGrafter"/>
</dbReference>
<name>A0AAN7T9S3_9PEZI</name>
<sequence length="645" mass="71312">METTACEDDFRVQRRLHILPPDSILHKQHFSPNTEEKMAAEIKGIYAGLVMVEAKFIETDAARTSSPDPVKKMDAGQWQALIALRRTLLCDHHDFLMATQHPSATPSLSHITMKFSMPARMWKHGIHAFLEVLRHQRPASQEYMLAFIYLAYQMSSLLYDVAPLFTNTWTEYLGGLARYRMAIEEVEESPRQWSGAADSWYLNTSERHPETGRLYHHLAILERPSRAEGPPSLRDYQNHLGRHRLPKHWKSGRIANGRLQRLLWREEVDNILESTSQIWEDADAFHVTSGPVEPSRGSKTSSKQNSQPVCCRGIPYPVSGQSHVPKCDRSSLAVLGVKHESSLKDKQAISSVSQDESAVDSIWSCAKIHWQCFGVSAAKLVIGTPSPTPLGEVTFQPPTCDNSSLASRNDWFASFASYVLAILRIKTCRKYDKAARIIAAAALLLPMVSGLEDSPEREKASYLARHGHPSTVSSGLGSSLLYLLGVIGAVMLDTLIAETYLDERYIVFMLLDAVCAIVWAALQRSGDDPQATQVCGIAFAALYVLMAAASARCLAIHVRKLFCILVIMLGGAMPLFVLILLSSLRVDREGSAGALISSDVTLAGPIVAWGIALLIFKCFDWCGCREKSIVGGPRVSSGDTAPRLD</sequence>
<feature type="transmembrane region" description="Helical" evidence="1">
    <location>
        <begin position="534"/>
        <end position="554"/>
    </location>
</feature>
<evidence type="ECO:0000313" key="3">
    <source>
        <dbReference type="Proteomes" id="UP001310890"/>
    </source>
</evidence>
<dbReference type="InterPro" id="IPR045153">
    <property type="entry name" value="Est1/Ebs1-like"/>
</dbReference>
<dbReference type="InterPro" id="IPR011990">
    <property type="entry name" value="TPR-like_helical_dom_sf"/>
</dbReference>
<organism evidence="2 3">
    <name type="scientific">Meristemomyces frigidus</name>
    <dbReference type="NCBI Taxonomy" id="1508187"/>
    <lineage>
        <taxon>Eukaryota</taxon>
        <taxon>Fungi</taxon>
        <taxon>Dikarya</taxon>
        <taxon>Ascomycota</taxon>
        <taxon>Pezizomycotina</taxon>
        <taxon>Dothideomycetes</taxon>
        <taxon>Dothideomycetidae</taxon>
        <taxon>Mycosphaerellales</taxon>
        <taxon>Teratosphaeriaceae</taxon>
        <taxon>Meristemomyces</taxon>
    </lineage>
</organism>
<dbReference type="SUPFAM" id="SSF48452">
    <property type="entry name" value="TPR-like"/>
    <property type="match status" value="1"/>
</dbReference>
<reference evidence="2" key="1">
    <citation type="submission" date="2023-08" db="EMBL/GenBank/DDBJ databases">
        <title>Black Yeasts Isolated from many extreme environments.</title>
        <authorList>
            <person name="Coleine C."/>
            <person name="Stajich J.E."/>
            <person name="Selbmann L."/>
        </authorList>
    </citation>
    <scope>NUCLEOTIDE SEQUENCE</scope>
    <source>
        <strain evidence="2">CCFEE 5401</strain>
    </source>
</reference>
<dbReference type="EMBL" id="JAVRRL010000092">
    <property type="protein sequence ID" value="KAK5108231.1"/>
    <property type="molecule type" value="Genomic_DNA"/>
</dbReference>
<dbReference type="Gene3D" id="1.25.40.10">
    <property type="entry name" value="Tetratricopeptide repeat domain"/>
    <property type="match status" value="1"/>
</dbReference>
<keyword evidence="1" id="KW-0812">Transmembrane</keyword>
<feature type="transmembrane region" description="Helical" evidence="1">
    <location>
        <begin position="561"/>
        <end position="582"/>
    </location>
</feature>
<evidence type="ECO:0000256" key="1">
    <source>
        <dbReference type="SAM" id="Phobius"/>
    </source>
</evidence>
<gene>
    <name evidence="2" type="ORF">LTR62_008687</name>
</gene>
<dbReference type="Proteomes" id="UP001310890">
    <property type="component" value="Unassembled WGS sequence"/>
</dbReference>
<feature type="transmembrane region" description="Helical" evidence="1">
    <location>
        <begin position="471"/>
        <end position="492"/>
    </location>
</feature>
<proteinExistence type="predicted"/>
<keyword evidence="1" id="KW-0472">Membrane</keyword>
<protein>
    <submittedName>
        <fullName evidence="2">Uncharacterized protein</fullName>
    </submittedName>
</protein>
<feature type="transmembrane region" description="Helical" evidence="1">
    <location>
        <begin position="504"/>
        <end position="522"/>
    </location>
</feature>
<feature type="transmembrane region" description="Helical" evidence="1">
    <location>
        <begin position="602"/>
        <end position="619"/>
    </location>
</feature>
<keyword evidence="1" id="KW-1133">Transmembrane helix</keyword>
<comment type="caution">
    <text evidence="2">The sequence shown here is derived from an EMBL/GenBank/DDBJ whole genome shotgun (WGS) entry which is preliminary data.</text>
</comment>
<evidence type="ECO:0000313" key="2">
    <source>
        <dbReference type="EMBL" id="KAK5108231.1"/>
    </source>
</evidence>
<dbReference type="GO" id="GO:0005697">
    <property type="term" value="C:telomerase holoenzyme complex"/>
    <property type="evidence" value="ECO:0007669"/>
    <property type="project" value="TreeGrafter"/>
</dbReference>